<dbReference type="PANTHER" id="PTHR43133:SF51">
    <property type="entry name" value="RNA POLYMERASE SIGMA FACTOR"/>
    <property type="match status" value="1"/>
</dbReference>
<evidence type="ECO:0000256" key="2">
    <source>
        <dbReference type="ARBA" id="ARBA00023015"/>
    </source>
</evidence>
<dbReference type="InterPro" id="IPR014284">
    <property type="entry name" value="RNA_pol_sigma-70_dom"/>
</dbReference>
<dbReference type="GO" id="GO:0016987">
    <property type="term" value="F:sigma factor activity"/>
    <property type="evidence" value="ECO:0007669"/>
    <property type="project" value="UniProtKB-KW"/>
</dbReference>
<dbReference type="RefSeq" id="WP_011402795.1">
    <property type="nucleotide sequence ID" value="NZ_CALTRY010000001.1"/>
</dbReference>
<dbReference type="Gene3D" id="1.10.10.10">
    <property type="entry name" value="Winged helix-like DNA-binding domain superfamily/Winged helix DNA-binding domain"/>
    <property type="match status" value="1"/>
</dbReference>
<evidence type="ECO:0000313" key="7">
    <source>
        <dbReference type="Proteomes" id="UP001155057"/>
    </source>
</evidence>
<dbReference type="InterPro" id="IPR013325">
    <property type="entry name" value="RNA_pol_sigma_r2"/>
</dbReference>
<feature type="domain" description="RNA polymerase sigma factor 70 region 4 type 2" evidence="5">
    <location>
        <begin position="144"/>
        <end position="196"/>
    </location>
</feature>
<dbReference type="PANTHER" id="PTHR43133">
    <property type="entry name" value="RNA POLYMERASE ECF-TYPE SIGMA FACTO"/>
    <property type="match status" value="1"/>
</dbReference>
<dbReference type="SUPFAM" id="SSF88946">
    <property type="entry name" value="Sigma2 domain of RNA polymerase sigma factors"/>
    <property type="match status" value="1"/>
</dbReference>
<dbReference type="CDD" id="cd06171">
    <property type="entry name" value="Sigma70_r4"/>
    <property type="match status" value="1"/>
</dbReference>
<sequence length="211" mass="24510">MSVPSSELRTVIDRLPFSVDDTDAANESFRRWRDEEDPKAKRHADLWTYCYVCRYFLGKSARGTFDNPSDADELITRAYRKVQENRDGVRNAARYANWVSVVCKNTLLNYTRRNQFSESIDGENRFTLTAETTNAVAEVGFVQEALVEAIEGLPNYLQEPARLYFLENREFEEISEAVGKPVATVRTYKHKAMKELRTDERLREYVNQTDL</sequence>
<dbReference type="SUPFAM" id="SSF88659">
    <property type="entry name" value="Sigma3 and sigma4 domains of RNA polymerase sigma factors"/>
    <property type="match status" value="1"/>
</dbReference>
<dbReference type="NCBIfam" id="TIGR02937">
    <property type="entry name" value="sigma70-ECF"/>
    <property type="match status" value="1"/>
</dbReference>
<dbReference type="Gene3D" id="1.10.1740.10">
    <property type="match status" value="1"/>
</dbReference>
<keyword evidence="4" id="KW-0804">Transcription</keyword>
<proteinExistence type="inferred from homology"/>
<name>A0A9X2R2P7_9BACT</name>
<dbReference type="InterPro" id="IPR013324">
    <property type="entry name" value="RNA_pol_sigma_r3/r4-like"/>
</dbReference>
<dbReference type="GO" id="GO:0003677">
    <property type="term" value="F:DNA binding"/>
    <property type="evidence" value="ECO:0007669"/>
    <property type="project" value="InterPro"/>
</dbReference>
<comment type="similarity">
    <text evidence="1">Belongs to the sigma-70 factor family. ECF subfamily.</text>
</comment>
<evidence type="ECO:0000313" key="6">
    <source>
        <dbReference type="EMBL" id="MCS3710587.1"/>
    </source>
</evidence>
<evidence type="ECO:0000256" key="4">
    <source>
        <dbReference type="ARBA" id="ARBA00023163"/>
    </source>
</evidence>
<gene>
    <name evidence="6" type="ORF">GGP61_002200</name>
</gene>
<evidence type="ECO:0000259" key="5">
    <source>
        <dbReference type="Pfam" id="PF08281"/>
    </source>
</evidence>
<comment type="caution">
    <text evidence="6">The sequence shown here is derived from an EMBL/GenBank/DDBJ whole genome shotgun (WGS) entry which is preliminary data.</text>
</comment>
<evidence type="ECO:0000256" key="1">
    <source>
        <dbReference type="ARBA" id="ARBA00010641"/>
    </source>
</evidence>
<dbReference type="GO" id="GO:0006352">
    <property type="term" value="P:DNA-templated transcription initiation"/>
    <property type="evidence" value="ECO:0007669"/>
    <property type="project" value="InterPro"/>
</dbReference>
<evidence type="ECO:0000256" key="3">
    <source>
        <dbReference type="ARBA" id="ARBA00023082"/>
    </source>
</evidence>
<dbReference type="InterPro" id="IPR036388">
    <property type="entry name" value="WH-like_DNA-bd_sf"/>
</dbReference>
<keyword evidence="3" id="KW-0731">Sigma factor</keyword>
<dbReference type="InterPro" id="IPR039425">
    <property type="entry name" value="RNA_pol_sigma-70-like"/>
</dbReference>
<reference evidence="6" key="1">
    <citation type="submission" date="2022-08" db="EMBL/GenBank/DDBJ databases">
        <title>Genomic Encyclopedia of Type Strains, Phase V (KMG-V): Genome sequencing to study the core and pangenomes of soil and plant-associated prokaryotes.</title>
        <authorList>
            <person name="Whitman W."/>
        </authorList>
    </citation>
    <scope>NUCLEOTIDE SEQUENCE</scope>
    <source>
        <strain evidence="6">SP3049</strain>
    </source>
</reference>
<organism evidence="6 7">
    <name type="scientific">Salinibacter ruber</name>
    <dbReference type="NCBI Taxonomy" id="146919"/>
    <lineage>
        <taxon>Bacteria</taxon>
        <taxon>Pseudomonadati</taxon>
        <taxon>Rhodothermota</taxon>
        <taxon>Rhodothermia</taxon>
        <taxon>Rhodothermales</taxon>
        <taxon>Salinibacteraceae</taxon>
        <taxon>Salinibacter</taxon>
    </lineage>
</organism>
<accession>A0A9X2R2P7</accession>
<protein>
    <submittedName>
        <fullName evidence="6">RNA polymerase sigma factor (Sigma-70 family)</fullName>
    </submittedName>
</protein>
<keyword evidence="2" id="KW-0805">Transcription regulation</keyword>
<dbReference type="Proteomes" id="UP001155057">
    <property type="component" value="Unassembled WGS sequence"/>
</dbReference>
<dbReference type="AlphaFoldDB" id="A0A9X2R2P7"/>
<dbReference type="InterPro" id="IPR013249">
    <property type="entry name" value="RNA_pol_sigma70_r4_t2"/>
</dbReference>
<dbReference type="EMBL" id="JANUAE010000007">
    <property type="protein sequence ID" value="MCS3710587.1"/>
    <property type="molecule type" value="Genomic_DNA"/>
</dbReference>
<dbReference type="Pfam" id="PF08281">
    <property type="entry name" value="Sigma70_r4_2"/>
    <property type="match status" value="1"/>
</dbReference>